<dbReference type="InterPro" id="IPR029044">
    <property type="entry name" value="Nucleotide-diphossugar_trans"/>
</dbReference>
<feature type="non-terminal residue" evidence="1">
    <location>
        <position position="1"/>
    </location>
</feature>
<proteinExistence type="predicted"/>
<protein>
    <recommendedName>
        <fullName evidence="3">Glycosyl transferase family 2</fullName>
    </recommendedName>
</protein>
<evidence type="ECO:0008006" key="3">
    <source>
        <dbReference type="Google" id="ProtNLM"/>
    </source>
</evidence>
<comment type="caution">
    <text evidence="1">The sequence shown here is derived from an EMBL/GenBank/DDBJ whole genome shotgun (WGS) entry which is preliminary data.</text>
</comment>
<accession>A0A2H0TK91</accession>
<dbReference type="Proteomes" id="UP000237006">
    <property type="component" value="Unassembled WGS sequence"/>
</dbReference>
<sequence length="129" mass="15212">IYPNGNGFDKFAYGIYNWWADLTQKFLPHATNSVLVKKEIYEKIEGFDEEIKIAEDHEFARRASKFGKFGFIKTEPVLTSTRRFEKDGRVKTYLKYLIAGLHLFICGKIKSDIYHYRFNKCSQNKKNEV</sequence>
<dbReference type="Gene3D" id="3.90.550.10">
    <property type="entry name" value="Spore Coat Polysaccharide Biosynthesis Protein SpsA, Chain A"/>
    <property type="match status" value="1"/>
</dbReference>
<dbReference type="AlphaFoldDB" id="A0A2H0TK91"/>
<gene>
    <name evidence="1" type="ORF">COU41_00850</name>
</gene>
<name>A0A2H0TK91_9BACT</name>
<evidence type="ECO:0000313" key="1">
    <source>
        <dbReference type="EMBL" id="PIR72171.1"/>
    </source>
</evidence>
<evidence type="ECO:0000313" key="2">
    <source>
        <dbReference type="Proteomes" id="UP000237006"/>
    </source>
</evidence>
<dbReference type="EMBL" id="PFCI01000020">
    <property type="protein sequence ID" value="PIR72171.1"/>
    <property type="molecule type" value="Genomic_DNA"/>
</dbReference>
<reference evidence="2" key="1">
    <citation type="submission" date="2017-09" db="EMBL/GenBank/DDBJ databases">
        <title>Depth-based differentiation of microbial function through sediment-hosted aquifers and enrichment of novel symbionts in the deep terrestrial subsurface.</title>
        <authorList>
            <person name="Probst A.J."/>
            <person name="Ladd B."/>
            <person name="Jarett J.K."/>
            <person name="Geller-Mcgrath D.E."/>
            <person name="Sieber C.M.K."/>
            <person name="Emerson J.B."/>
            <person name="Anantharaman K."/>
            <person name="Thomas B.C."/>
            <person name="Malmstrom R."/>
            <person name="Stieglmeier M."/>
            <person name="Klingl A."/>
            <person name="Woyke T."/>
            <person name="Ryan C.M."/>
            <person name="Banfield J.F."/>
        </authorList>
    </citation>
    <scope>NUCLEOTIDE SEQUENCE [LARGE SCALE GENOMIC DNA]</scope>
</reference>
<organism evidence="1 2">
    <name type="scientific">Candidatus Nealsonbacteria bacterium CG10_big_fil_rev_8_21_14_0_10_36_228</name>
    <dbReference type="NCBI Taxonomy" id="1974708"/>
    <lineage>
        <taxon>Bacteria</taxon>
        <taxon>Candidatus Nealsoniibacteriota</taxon>
    </lineage>
</organism>
<dbReference type="SUPFAM" id="SSF53448">
    <property type="entry name" value="Nucleotide-diphospho-sugar transferases"/>
    <property type="match status" value="1"/>
</dbReference>